<keyword evidence="3" id="KW-0804">Transcription</keyword>
<dbReference type="SMART" id="SM00354">
    <property type="entry name" value="HTH_LACI"/>
    <property type="match status" value="1"/>
</dbReference>
<reference evidence="5 6" key="1">
    <citation type="submission" date="2018-11" db="EMBL/GenBank/DDBJ databases">
        <title>Sequencing the genomes of 1000 actinobacteria strains.</title>
        <authorList>
            <person name="Klenk H.-P."/>
        </authorList>
    </citation>
    <scope>NUCLEOTIDE SEQUENCE [LARGE SCALE GENOMIC DNA]</scope>
    <source>
        <strain evidence="5 6">DSM 11294</strain>
    </source>
</reference>
<dbReference type="SUPFAM" id="SSF53822">
    <property type="entry name" value="Periplasmic binding protein-like I"/>
    <property type="match status" value="1"/>
</dbReference>
<evidence type="ECO:0000256" key="2">
    <source>
        <dbReference type="ARBA" id="ARBA00023125"/>
    </source>
</evidence>
<proteinExistence type="predicted"/>
<dbReference type="CDD" id="cd01392">
    <property type="entry name" value="HTH_LacI"/>
    <property type="match status" value="1"/>
</dbReference>
<dbReference type="OrthoDB" id="3226810at2"/>
<evidence type="ECO:0000313" key="5">
    <source>
        <dbReference type="EMBL" id="ROR72527.1"/>
    </source>
</evidence>
<organism evidence="5 6">
    <name type="scientific">Bogoriella caseilytica</name>
    <dbReference type="NCBI Taxonomy" id="56055"/>
    <lineage>
        <taxon>Bacteria</taxon>
        <taxon>Bacillati</taxon>
        <taxon>Actinomycetota</taxon>
        <taxon>Actinomycetes</taxon>
        <taxon>Micrococcales</taxon>
        <taxon>Bogoriellaceae</taxon>
        <taxon>Bogoriella</taxon>
    </lineage>
</organism>
<accession>A0A3N2BB95</accession>
<dbReference type="PANTHER" id="PTHR30146:SF153">
    <property type="entry name" value="LACTOSE OPERON REPRESSOR"/>
    <property type="match status" value="1"/>
</dbReference>
<name>A0A3N2BB95_9MICO</name>
<protein>
    <submittedName>
        <fullName evidence="5">LacI family transcriptional regulator</fullName>
    </submittedName>
</protein>
<gene>
    <name evidence="5" type="ORF">EDD31_0879</name>
</gene>
<dbReference type="Gene3D" id="3.40.50.2300">
    <property type="match status" value="2"/>
</dbReference>
<dbReference type="InterPro" id="IPR028082">
    <property type="entry name" value="Peripla_BP_I"/>
</dbReference>
<dbReference type="GO" id="GO:0003700">
    <property type="term" value="F:DNA-binding transcription factor activity"/>
    <property type="evidence" value="ECO:0007669"/>
    <property type="project" value="TreeGrafter"/>
</dbReference>
<dbReference type="Pfam" id="PF13377">
    <property type="entry name" value="Peripla_BP_3"/>
    <property type="match status" value="1"/>
</dbReference>
<comment type="caution">
    <text evidence="5">The sequence shown here is derived from an EMBL/GenBank/DDBJ whole genome shotgun (WGS) entry which is preliminary data.</text>
</comment>
<dbReference type="CDD" id="cd06267">
    <property type="entry name" value="PBP1_LacI_sugar_binding-like"/>
    <property type="match status" value="1"/>
</dbReference>
<evidence type="ECO:0000313" key="6">
    <source>
        <dbReference type="Proteomes" id="UP000280668"/>
    </source>
</evidence>
<dbReference type="InterPro" id="IPR010982">
    <property type="entry name" value="Lambda_DNA-bd_dom_sf"/>
</dbReference>
<dbReference type="SUPFAM" id="SSF47413">
    <property type="entry name" value="lambda repressor-like DNA-binding domains"/>
    <property type="match status" value="1"/>
</dbReference>
<dbReference type="PANTHER" id="PTHR30146">
    <property type="entry name" value="LACI-RELATED TRANSCRIPTIONAL REPRESSOR"/>
    <property type="match status" value="1"/>
</dbReference>
<dbReference type="RefSeq" id="WP_123303076.1">
    <property type="nucleotide sequence ID" value="NZ_RKHK01000001.1"/>
</dbReference>
<evidence type="ECO:0000259" key="4">
    <source>
        <dbReference type="PROSITE" id="PS50932"/>
    </source>
</evidence>
<dbReference type="EMBL" id="RKHK01000001">
    <property type="protein sequence ID" value="ROR72527.1"/>
    <property type="molecule type" value="Genomic_DNA"/>
</dbReference>
<dbReference type="Pfam" id="PF00356">
    <property type="entry name" value="LacI"/>
    <property type="match status" value="1"/>
</dbReference>
<dbReference type="GO" id="GO:0000976">
    <property type="term" value="F:transcription cis-regulatory region binding"/>
    <property type="evidence" value="ECO:0007669"/>
    <property type="project" value="TreeGrafter"/>
</dbReference>
<evidence type="ECO:0000256" key="3">
    <source>
        <dbReference type="ARBA" id="ARBA00023163"/>
    </source>
</evidence>
<dbReference type="AlphaFoldDB" id="A0A3N2BB95"/>
<dbReference type="InterPro" id="IPR046335">
    <property type="entry name" value="LacI/GalR-like_sensor"/>
</dbReference>
<keyword evidence="6" id="KW-1185">Reference proteome</keyword>
<sequence length="345" mass="36374">MSRAAVRLVDVAEQAGVSLATASRVLNSSRPYGVRADLRARVLEAAEQLGYEPNHHARALAGSASMTIGLVVHDVRDAYFALVAGAVVSAAEEHGLFVTIVNTYRDPEQETKYLRLLRAQRPRAIIVAGSGFRGEAAEPILAELKQFEASGGVVVALGTQHAGHSIDVGNHDGARRLAHSLCDLGHREFAVVTGSAAMNTVADRVEGFRQGLSERGVELGESAVHYGEPTRETGRQAAERFAAARAAGAQVPTCVFGTFDLIAAGLVGGLTQAGIVVPDQVSVAGFGDVPPAADMTPALTTVRLPLEDIGRRAVELALLTEGDRQLVTVEPEVLLRQSTAAPRER</sequence>
<keyword evidence="1" id="KW-0805">Transcription regulation</keyword>
<keyword evidence="2" id="KW-0238">DNA-binding</keyword>
<dbReference type="PROSITE" id="PS50932">
    <property type="entry name" value="HTH_LACI_2"/>
    <property type="match status" value="1"/>
</dbReference>
<dbReference type="InterPro" id="IPR000843">
    <property type="entry name" value="HTH_LacI"/>
</dbReference>
<evidence type="ECO:0000256" key="1">
    <source>
        <dbReference type="ARBA" id="ARBA00023015"/>
    </source>
</evidence>
<feature type="domain" description="HTH lacI-type" evidence="4">
    <location>
        <begin position="6"/>
        <end position="62"/>
    </location>
</feature>
<dbReference type="Gene3D" id="1.10.260.40">
    <property type="entry name" value="lambda repressor-like DNA-binding domains"/>
    <property type="match status" value="1"/>
</dbReference>
<dbReference type="Proteomes" id="UP000280668">
    <property type="component" value="Unassembled WGS sequence"/>
</dbReference>
<dbReference type="PROSITE" id="PS00356">
    <property type="entry name" value="HTH_LACI_1"/>
    <property type="match status" value="1"/>
</dbReference>